<evidence type="ECO:0000313" key="3">
    <source>
        <dbReference type="Proteomes" id="UP000289738"/>
    </source>
</evidence>
<dbReference type="EMBL" id="SDMP01000015">
    <property type="protein sequence ID" value="RYR07109.1"/>
    <property type="molecule type" value="Genomic_DNA"/>
</dbReference>
<name>A0A444YYU3_ARAHY</name>
<dbReference type="GO" id="GO:0016592">
    <property type="term" value="C:mediator complex"/>
    <property type="evidence" value="ECO:0007669"/>
    <property type="project" value="InterPro"/>
</dbReference>
<sequence>MAESGGRSGSASVWEGVLELTKWAQHHNTDPLLWSIQLTSALNAASVRLPSPELAYRLVSHICWENHVPITWKLLEKSISVNIAPPLLVLSLLSSAVIPCRRLHPSAFRLYLDLLNRHAFSSLSSTITSPNYRTVMDSVDAVLQLSKVYGTCSESEDGGAGGVVIVRFVFTVVWQLVEASLEDEGLLEHKPRWWMNNNGGLGGDGGGDGGSYFSEQKEGLQRANTAMAIETIARFMSDKVTSRILSLVHRNMPNHWVAFVQQLQRLAANSLVLRNMKHVTPDSLLPFDLKSNKGFKLLSPEFKTTRKLELNAVMAAAAGSVQSCNDTWSLLWLPIDLVLEDAMDGDNVAETSVVQVLSGLVKALKAVNGTAWHKAFLGLWIAALRLVQRERDPSEGPVPRLDTCLCMLLCITTLVVANIIEEEEGELMEEAVRSPTNQSKDNQALGERREELVTCLQLLGNYEGLLNPPQSVTSVANQAAAKAAMFVSGHAVGNGYLESMNVNELPTNYSGNLWHLIVEACIARKLIDTTAYFWPGYVSAAYNQLPHSIPNHLPSWSSLVKGSPLTPQLVNVLVATPASSLAEIEKIFELARNGSDEEKLSAVTVLCGASLVRGWNVQEHIIFFIINLLSLAVPPNYSGSESHLISHAPFLNVLLVGTSSVDSVQMFSLHGAVPLLAAALMPICEVFGSCVPNVSWSSASGEKNSCHAVFSNAFILLLRLWRFNHPPIEHVMAGAASPAFGSKLGPEYLLLVRNCGLAEFGKSPKDQISSRRFSKMISLSLEPIVMDSFPKLKTWYRQHQECIASTRSALAPGGPVYQIADSLLSIMFRKINRSGQSLTPSTSGSSNSSSSSLDDALMKLKVPAWDILEAVPFVLDAALTACAHGRVSPRELATGLKDLADFLPATLATTVSYLSAEVTRGLWKPAFMNGTDWPSPAANLSTVDQQIKKILAATGVDVPSLAIDGSVPATLPLPLAAFLSLTITYKLDKNTERILVLIGPSLIALSAGCPWPCMPIVGSLWAQKVKRWSDFFVFSASRTVFHHSRDAVVQLLKSCFASTLGLDSACLYKNGGVGALLGHGFGSHIYGGMSPVAPGILYLRVHRSIRDVIFLTEEILSLLMLSVREIVTGELLKGKQEKIKKTKHGMRYGHVSLAASMTRVKHAALLGASFLWISGGSGLVQSLLTETFPSWFLSTQDFEQEVGESGVKVAMLRGYALACFAVLSGMFAWGIDSSSPTSRRRPKILGIHLDFLANAMNSKVSLRCDYATWRAYMTGFISLIVNCAPLWIEELDVGVLKRVSKGLRQFDEEDLALRLLEIKGTRAMGEVVEIICQNFLGSHDCKSIDGQLNHVRKHIAKLLVHELDGHKS</sequence>
<keyword evidence="1" id="KW-0472">Membrane</keyword>
<proteinExistence type="predicted"/>
<evidence type="ECO:0008006" key="4">
    <source>
        <dbReference type="Google" id="ProtNLM"/>
    </source>
</evidence>
<dbReference type="Proteomes" id="UP000289738">
    <property type="component" value="Chromosome B05"/>
</dbReference>
<dbReference type="PANTHER" id="PTHR33739:SF7">
    <property type="entry name" value="MEDIATOR OF RNA POLYMERASE II TRANSCRIPTION SUBUNIT 33B"/>
    <property type="match status" value="1"/>
</dbReference>
<feature type="transmembrane region" description="Helical" evidence="1">
    <location>
        <begin position="1163"/>
        <end position="1184"/>
    </location>
</feature>
<dbReference type="GO" id="GO:2000762">
    <property type="term" value="P:regulation of phenylpropanoid metabolic process"/>
    <property type="evidence" value="ECO:0007669"/>
    <property type="project" value="InterPro"/>
</dbReference>
<evidence type="ECO:0000313" key="2">
    <source>
        <dbReference type="EMBL" id="RYR07109.1"/>
    </source>
</evidence>
<dbReference type="PANTHER" id="PTHR33739">
    <property type="entry name" value="OS07G0681500 PROTEIN"/>
    <property type="match status" value="1"/>
</dbReference>
<keyword evidence="1" id="KW-1133">Transmembrane helix</keyword>
<accession>A0A444YYU3</accession>
<dbReference type="InterPro" id="IPR039638">
    <property type="entry name" value="MED33A/B"/>
</dbReference>
<keyword evidence="3" id="KW-1185">Reference proteome</keyword>
<organism evidence="2 3">
    <name type="scientific">Arachis hypogaea</name>
    <name type="common">Peanut</name>
    <dbReference type="NCBI Taxonomy" id="3818"/>
    <lineage>
        <taxon>Eukaryota</taxon>
        <taxon>Viridiplantae</taxon>
        <taxon>Streptophyta</taxon>
        <taxon>Embryophyta</taxon>
        <taxon>Tracheophyta</taxon>
        <taxon>Spermatophyta</taxon>
        <taxon>Magnoliopsida</taxon>
        <taxon>eudicotyledons</taxon>
        <taxon>Gunneridae</taxon>
        <taxon>Pentapetalae</taxon>
        <taxon>rosids</taxon>
        <taxon>fabids</taxon>
        <taxon>Fabales</taxon>
        <taxon>Fabaceae</taxon>
        <taxon>Papilionoideae</taxon>
        <taxon>50 kb inversion clade</taxon>
        <taxon>dalbergioids sensu lato</taxon>
        <taxon>Dalbergieae</taxon>
        <taxon>Pterocarpus clade</taxon>
        <taxon>Arachis</taxon>
    </lineage>
</organism>
<gene>
    <name evidence="2" type="ORF">Ahy_B05g074425</name>
</gene>
<protein>
    <recommendedName>
        <fullName evidence="4">Mediator of RNA polymerase II transcription subunit 33A</fullName>
    </recommendedName>
</protein>
<feature type="transmembrane region" description="Helical" evidence="1">
    <location>
        <begin position="1212"/>
        <end position="1231"/>
    </location>
</feature>
<evidence type="ECO:0000256" key="1">
    <source>
        <dbReference type="SAM" id="Phobius"/>
    </source>
</evidence>
<keyword evidence="1" id="KW-0812">Transmembrane</keyword>
<comment type="caution">
    <text evidence="2">The sequence shown here is derived from an EMBL/GenBank/DDBJ whole genome shotgun (WGS) entry which is preliminary data.</text>
</comment>
<reference evidence="2 3" key="1">
    <citation type="submission" date="2019-01" db="EMBL/GenBank/DDBJ databases">
        <title>Sequencing of cultivated peanut Arachis hypogaea provides insights into genome evolution and oil improvement.</title>
        <authorList>
            <person name="Chen X."/>
        </authorList>
    </citation>
    <scope>NUCLEOTIDE SEQUENCE [LARGE SCALE GENOMIC DNA]</scope>
    <source>
        <strain evidence="3">cv. Fuhuasheng</strain>
        <tissue evidence="2">Leaves</tissue>
    </source>
</reference>